<sequence length="87" mass="9774">SFFPPFSSKQRKIDLKCLRGRQDSFFFSSSLSVPLLLFLFSRFSLLNGLVSERESVGSSLEKSYRLREDSSSSHLSLLSGSFVSLSL</sequence>
<name>A0A2C6KVS6_9APIC</name>
<evidence type="ECO:0000313" key="2">
    <source>
        <dbReference type="Proteomes" id="UP000221165"/>
    </source>
</evidence>
<gene>
    <name evidence="1" type="ORF">CSUI_005809</name>
</gene>
<feature type="non-terminal residue" evidence="1">
    <location>
        <position position="87"/>
    </location>
</feature>
<proteinExistence type="predicted"/>
<accession>A0A2C6KVS6</accession>
<evidence type="ECO:0000313" key="1">
    <source>
        <dbReference type="EMBL" id="PHJ20358.1"/>
    </source>
</evidence>
<dbReference type="VEuPathDB" id="ToxoDB:CSUI_005809"/>
<reference evidence="1 2" key="1">
    <citation type="journal article" date="2017" name="Int. J. Parasitol.">
        <title>The genome of the protozoan parasite Cystoisospora suis and a reverse vaccinology approach to identify vaccine candidates.</title>
        <authorList>
            <person name="Palmieri N."/>
            <person name="Shrestha A."/>
            <person name="Ruttkowski B."/>
            <person name="Beck T."/>
            <person name="Vogl C."/>
            <person name="Tomley F."/>
            <person name="Blake D.P."/>
            <person name="Joachim A."/>
        </authorList>
    </citation>
    <scope>NUCLEOTIDE SEQUENCE [LARGE SCALE GENOMIC DNA]</scope>
    <source>
        <strain evidence="1 2">Wien I</strain>
    </source>
</reference>
<protein>
    <submittedName>
        <fullName evidence="1">Uncharacterized protein</fullName>
    </submittedName>
</protein>
<dbReference type="RefSeq" id="XP_067922047.1">
    <property type="nucleotide sequence ID" value="XM_068065977.1"/>
</dbReference>
<organism evidence="1 2">
    <name type="scientific">Cystoisospora suis</name>
    <dbReference type="NCBI Taxonomy" id="483139"/>
    <lineage>
        <taxon>Eukaryota</taxon>
        <taxon>Sar</taxon>
        <taxon>Alveolata</taxon>
        <taxon>Apicomplexa</taxon>
        <taxon>Conoidasida</taxon>
        <taxon>Coccidia</taxon>
        <taxon>Eucoccidiorida</taxon>
        <taxon>Eimeriorina</taxon>
        <taxon>Sarcocystidae</taxon>
        <taxon>Cystoisospora</taxon>
    </lineage>
</organism>
<dbReference type="GeneID" id="94429188"/>
<dbReference type="EMBL" id="MIGC01002818">
    <property type="protein sequence ID" value="PHJ20358.1"/>
    <property type="molecule type" value="Genomic_DNA"/>
</dbReference>
<dbReference type="Proteomes" id="UP000221165">
    <property type="component" value="Unassembled WGS sequence"/>
</dbReference>
<comment type="caution">
    <text evidence="1">The sequence shown here is derived from an EMBL/GenBank/DDBJ whole genome shotgun (WGS) entry which is preliminary data.</text>
</comment>
<keyword evidence="2" id="KW-1185">Reference proteome</keyword>
<feature type="non-terminal residue" evidence="1">
    <location>
        <position position="1"/>
    </location>
</feature>
<dbReference type="AlphaFoldDB" id="A0A2C6KVS6"/>